<evidence type="ECO:0000256" key="1">
    <source>
        <dbReference type="ARBA" id="ARBA00023125"/>
    </source>
</evidence>
<dbReference type="Gene3D" id="1.10.10.60">
    <property type="entry name" value="Homeodomain-like"/>
    <property type="match status" value="1"/>
</dbReference>
<dbReference type="InterPro" id="IPR050692">
    <property type="entry name" value="HTH_transcr_repressor_FabR"/>
</dbReference>
<dbReference type="Proteomes" id="UP000031843">
    <property type="component" value="Chromosome main"/>
</dbReference>
<dbReference type="SUPFAM" id="SSF46689">
    <property type="entry name" value="Homeodomain-like"/>
    <property type="match status" value="1"/>
</dbReference>
<evidence type="ECO:0000313" key="6">
    <source>
        <dbReference type="Proteomes" id="UP000031843"/>
    </source>
</evidence>
<evidence type="ECO:0000256" key="2">
    <source>
        <dbReference type="PROSITE-ProRule" id="PRU00335"/>
    </source>
</evidence>
<reference evidence="5 6" key="1">
    <citation type="journal article" date="2015" name="Genome Announc.">
        <title>Complete Genome Sequence of Cupriavidus basilensis 4G11, Isolated from the Oak Ridge Field Research Center Site.</title>
        <authorList>
            <person name="Ray J."/>
            <person name="Waters R.J."/>
            <person name="Skerker J.M."/>
            <person name="Kuehl J.V."/>
            <person name="Price M.N."/>
            <person name="Huang J."/>
            <person name="Chakraborty R."/>
            <person name="Arkin A.P."/>
            <person name="Deutschbauer A."/>
        </authorList>
    </citation>
    <scope>NUCLEOTIDE SEQUENCE [LARGE SCALE GENOMIC DNA]</scope>
    <source>
        <strain evidence="5">4G11</strain>
    </source>
</reference>
<accession>A0A0C4YEX9</accession>
<dbReference type="AlphaFoldDB" id="A0A0C4YEX9"/>
<organism evidence="5 6">
    <name type="scientific">Cupriavidus basilensis</name>
    <dbReference type="NCBI Taxonomy" id="68895"/>
    <lineage>
        <taxon>Bacteria</taxon>
        <taxon>Pseudomonadati</taxon>
        <taxon>Pseudomonadota</taxon>
        <taxon>Betaproteobacteria</taxon>
        <taxon>Burkholderiales</taxon>
        <taxon>Burkholderiaceae</taxon>
        <taxon>Cupriavidus</taxon>
    </lineage>
</organism>
<feature type="region of interest" description="Disordered" evidence="3">
    <location>
        <begin position="201"/>
        <end position="225"/>
    </location>
</feature>
<dbReference type="EMBL" id="CP010536">
    <property type="protein sequence ID" value="AJG21408.1"/>
    <property type="molecule type" value="Genomic_DNA"/>
</dbReference>
<evidence type="ECO:0000313" key="5">
    <source>
        <dbReference type="EMBL" id="AJG21408.1"/>
    </source>
</evidence>
<feature type="DNA-binding region" description="H-T-H motif" evidence="2">
    <location>
        <begin position="33"/>
        <end position="52"/>
    </location>
</feature>
<dbReference type="Pfam" id="PF00440">
    <property type="entry name" value="TetR_N"/>
    <property type="match status" value="1"/>
</dbReference>
<proteinExistence type="predicted"/>
<dbReference type="STRING" id="68895.RR42_m4059"/>
<dbReference type="PANTHER" id="PTHR47752:SF1">
    <property type="entry name" value="HTH-TYPE TRANSCRIPTIONAL REPRESSOR FABR"/>
    <property type="match status" value="1"/>
</dbReference>
<evidence type="ECO:0000259" key="4">
    <source>
        <dbReference type="PROSITE" id="PS50977"/>
    </source>
</evidence>
<dbReference type="KEGG" id="cbw:RR42_m4059"/>
<evidence type="ECO:0000256" key="3">
    <source>
        <dbReference type="SAM" id="MobiDB-lite"/>
    </source>
</evidence>
<dbReference type="PROSITE" id="PS50977">
    <property type="entry name" value="HTH_TETR_2"/>
    <property type="match status" value="1"/>
</dbReference>
<protein>
    <submittedName>
        <fullName evidence="5">Unsaturated fatty acid biosynthesis repressor FabR, TetR family</fullName>
    </submittedName>
</protein>
<name>A0A0C4YEX9_9BURK</name>
<keyword evidence="1 2" id="KW-0238">DNA-binding</keyword>
<feature type="compositionally biased region" description="Basic residues" evidence="3">
    <location>
        <begin position="214"/>
        <end position="225"/>
    </location>
</feature>
<gene>
    <name evidence="5" type="ORF">RR42_m4059</name>
</gene>
<dbReference type="GO" id="GO:0003677">
    <property type="term" value="F:DNA binding"/>
    <property type="evidence" value="ECO:0007669"/>
    <property type="project" value="UniProtKB-UniRule"/>
</dbReference>
<dbReference type="InterPro" id="IPR009057">
    <property type="entry name" value="Homeodomain-like_sf"/>
</dbReference>
<sequence>MPDTMEDVAGGKRKLIDAALRLAAARRSFAGLGLRELAREAGLNPNTFYRHFRDMEDLALTAVAEVGNELRPMLRAVRWAVAQDNPGEVATRACDAFFAYADAHPDAFFVGVCGSTGPQPALREAVRQVLADIAGEMAEDIERLELSPGLSRPIIDDLCGYVVSYLFHLSTDYLEDSAKGRRLRIQQSKQLISWLLRGAAEQQRAQDQPAPVPARKRKPTERRPH</sequence>
<dbReference type="PANTHER" id="PTHR47752">
    <property type="entry name" value="HTH-TYPE TRANSCRIPTIONAL REPRESSOR FABR"/>
    <property type="match status" value="1"/>
</dbReference>
<keyword evidence="6" id="KW-1185">Reference proteome</keyword>
<dbReference type="Gene3D" id="1.10.357.10">
    <property type="entry name" value="Tetracycline Repressor, domain 2"/>
    <property type="match status" value="1"/>
</dbReference>
<feature type="domain" description="HTH tetR-type" evidence="4">
    <location>
        <begin position="9"/>
        <end position="70"/>
    </location>
</feature>
<dbReference type="InterPro" id="IPR001647">
    <property type="entry name" value="HTH_TetR"/>
</dbReference>